<feature type="domain" description="YhdP central" evidence="2">
    <location>
        <begin position="5"/>
        <end position="1262"/>
    </location>
</feature>
<dbReference type="PANTHER" id="PTHR38690">
    <property type="entry name" value="PROTEASE-RELATED"/>
    <property type="match status" value="1"/>
</dbReference>
<evidence type="ECO:0000256" key="1">
    <source>
        <dbReference type="SAM" id="MobiDB-lite"/>
    </source>
</evidence>
<gene>
    <name evidence="3" type="ORF">A1OK_04845</name>
</gene>
<proteinExistence type="predicted"/>
<dbReference type="EMBL" id="AJWN02000104">
    <property type="protein sequence ID" value="OEE57964.1"/>
    <property type="molecule type" value="Genomic_DNA"/>
</dbReference>
<sequence length="1290" mass="141014">MVRFARRLGAIVTWLVVVLLVAIAILTAAMRLVLPNLDTAKAPIQRWASDASGFHVEFSTFKGHWRYLVPSLSLHDFSLSSTEGGQKILTADSIDMQFDLFASLQRREPTFSNISIDGLNVDVTQIPERKNTPDGSLKTQLERLFLVGLGQFAVHNARVTVMSPSDERKTINIESLRWDNQSGQHHVQGVVSVVGTSLNQVDIRGVFTESNGLGSLDGDFYLHAEDVSLRAWIAKFINPKITLSHAKVAGEAWLTVADGMPKTALVSLTNSAMAWHSKTPSLQAHDTLQSVSIENGHILLERSDDAGWRVATDNLAIKTGKELWPDPGLRAEFSDNEWKMNLAMLDLPLLLPLREVFDIPSGVEQAITSLAPSGQAKDIRITKPTTSDIAYSATFEDLAFKHWSYLPEVHKLQLALVGEGTNGKVTLAMQDDTLPYGEFFQAPLDIKQGDVTAFWDYNDDRVVIWSDSVAVRSPHLDVVGEFKLDIPFEGNSWLAFYAEASLSDAGETWRYLPTLALGHDLTDFLSAAIRGGQADLAKLVWYGDFSTFPYPEHQGVFQAFVPIRNAKFSFDTQWPTLTGLDLDLLFQNDTLFLEASNVDLMGARGYDLKGEIPSLSNENGKLFIDAKIASSGKDLHQYMLATPLVDSVGAALTHVQVDGQVMGDISLAIPLNGDDVSVKGSASLNDSKVAIVSPPITLNNVKGKLEFDNDLIWAKNLKANLLNQPISVGFKGESEADNYLVNIDIAGKWQADKLKAALELPDLDFIEGRSSWDLDVGIALRDIGFTYDVLLDADLTQMDVNLPAPLEKSSFIKGHGYLKASGNGQALVGQVELPQLKYQADVDISGEKPTITRSRILMGEGELSLKPLSGNAVSVDVPLLDVLAWKEVLARYQQSLVGKKQEMPVNVPSPSRVNVKAEKVLAGELTFNHFSLAAREKSDGFHILVGSEELSGDAWWDEDKFLTVSIEHLFLNIDLDDDVKLRDSTKKNPTATDMDRALMAKIPSTDLVINELWLQGYRIGRVESQLLKSGEKLTLSKFNLGSGSTQLTANGDWEITPQGINKSQLTFDIQGENSSDLMGRFAVTGGIQDASVKTKGDLRFEGAPWSMDIASLNGMLETKIEDGYVSGVGGAGRLLGLFSLDSILRKMQLDFTGVFEDGLAFDEISGSASITNGVVVTDNIQMKALAGDMFIKGIANLVKNQVNAEVRFIPDITSGIPVLTAFAVAPQTALYVLAVTTVLSPVVDAFTQVRYQVTGAIDDPLVREVSRSSSEVTLPEQATERLRTEQQGSK</sequence>
<protein>
    <submittedName>
        <fullName evidence="3">TIGR02099 family protein</fullName>
    </submittedName>
</protein>
<evidence type="ECO:0000259" key="2">
    <source>
        <dbReference type="Pfam" id="PF13116"/>
    </source>
</evidence>
<feature type="region of interest" description="Disordered" evidence="1">
    <location>
        <begin position="1268"/>
        <end position="1290"/>
    </location>
</feature>
<comment type="caution">
    <text evidence="3">The sequence shown here is derived from an EMBL/GenBank/DDBJ whole genome shotgun (WGS) entry which is preliminary data.</text>
</comment>
<evidence type="ECO:0000313" key="4">
    <source>
        <dbReference type="Proteomes" id="UP000095039"/>
    </source>
</evidence>
<reference evidence="3 4" key="1">
    <citation type="journal article" date="2012" name="Science">
        <title>Ecological populations of bacteria act as socially cohesive units of antibiotic production and resistance.</title>
        <authorList>
            <person name="Cordero O.X."/>
            <person name="Wildschutte H."/>
            <person name="Kirkup B."/>
            <person name="Proehl S."/>
            <person name="Ngo L."/>
            <person name="Hussain F."/>
            <person name="Le Roux F."/>
            <person name="Mincer T."/>
            <person name="Polz M.F."/>
        </authorList>
    </citation>
    <scope>NUCLEOTIDE SEQUENCE [LARGE SCALE GENOMIC DNA]</scope>
    <source>
        <strain evidence="3 4">FF-454</strain>
    </source>
</reference>
<dbReference type="NCBIfam" id="TIGR02099">
    <property type="entry name" value="YhdP family protein"/>
    <property type="match status" value="1"/>
</dbReference>
<dbReference type="InterPro" id="IPR025263">
    <property type="entry name" value="YhdP_central"/>
</dbReference>
<keyword evidence="4" id="KW-1185">Reference proteome</keyword>
<organism evidence="3 4">
    <name type="scientific">Enterovibrio norvegicus FF-454</name>
    <dbReference type="NCBI Taxonomy" id="1185651"/>
    <lineage>
        <taxon>Bacteria</taxon>
        <taxon>Pseudomonadati</taxon>
        <taxon>Pseudomonadota</taxon>
        <taxon>Gammaproteobacteria</taxon>
        <taxon>Vibrionales</taxon>
        <taxon>Vibrionaceae</taxon>
        <taxon>Enterovibrio</taxon>
    </lineage>
</organism>
<dbReference type="PANTHER" id="PTHR38690:SF1">
    <property type="entry name" value="PROTEASE"/>
    <property type="match status" value="1"/>
</dbReference>
<dbReference type="Pfam" id="PF13116">
    <property type="entry name" value="YhdP"/>
    <property type="match status" value="1"/>
</dbReference>
<dbReference type="InterPro" id="IPR011836">
    <property type="entry name" value="YhdP"/>
</dbReference>
<name>A0A1E5BXE8_9GAMM</name>
<evidence type="ECO:0000313" key="3">
    <source>
        <dbReference type="EMBL" id="OEE57964.1"/>
    </source>
</evidence>
<dbReference type="RefSeq" id="WP_016960799.1">
    <property type="nucleotide sequence ID" value="NZ_AJWN02000104.1"/>
</dbReference>
<accession>A0A1E5BXE8</accession>
<dbReference type="Proteomes" id="UP000095039">
    <property type="component" value="Unassembled WGS sequence"/>
</dbReference>